<dbReference type="Proteomes" id="UP000019116">
    <property type="component" value="Chromosome 2B"/>
</dbReference>
<dbReference type="Gramene" id="TraesSTA2B03G00832320.1">
    <property type="protein sequence ID" value="TraesSTA2B03G00832320.1"/>
    <property type="gene ID" value="TraesSTA2B03G00832320"/>
</dbReference>
<dbReference type="STRING" id="4565.A0A3B6BXT4"/>
<dbReference type="Gramene" id="TraesROB_scaffold_069886_01G000100.1">
    <property type="protein sequence ID" value="TraesROB_scaffold_069886_01G000100.1"/>
    <property type="gene ID" value="TraesROB_scaffold_069886_01G000100"/>
</dbReference>
<evidence type="ECO:0000256" key="3">
    <source>
        <dbReference type="RuleBase" id="RU365026"/>
    </source>
</evidence>
<dbReference type="PANTHER" id="PTHR12542">
    <property type="entry name" value="EXOCYST COMPLEX PROTEIN EXO70"/>
    <property type="match status" value="1"/>
</dbReference>
<dbReference type="EnsemblPlants" id="TraesCS2B02G045800.1">
    <property type="protein sequence ID" value="TraesCS2B02G045800.1"/>
    <property type="gene ID" value="TraesCS2B02G045800"/>
</dbReference>
<dbReference type="InterPro" id="IPR046364">
    <property type="entry name" value="Exo70_C"/>
</dbReference>
<dbReference type="AlphaFoldDB" id="A0A3B6BXT4"/>
<dbReference type="InterPro" id="IPR016159">
    <property type="entry name" value="Cullin_repeat-like_dom_sf"/>
</dbReference>
<sequence>MPDYAAPPEDQALELGPRQPLYAAFYLALLVAWVPTKVRAVASWLSRGPRPRPPRPPVPVADGRGPVRGIGIPPRRILSLVELELDPAQVAAVTAALVGAFSIVQRRADASASESESDSDSDSHASGHHSDVHHRYPPIHSLEAGDGRLFLPASDPRRQGDRLCRLSDVQENPWIITASTERFADPCELTDETTRTWVMRLKTTTKLVCLSKQQLHEQNQELAEERFAVVSEQSLELILEVACSFCDARWSRVHILQQLTVFDALVDVLFNIKDLHFSRSGEVAGIINKMVNAFKGVIQRTSNDIRGSKESTIHPATLVLVQVLEFFWRNGDMVQSILESGDYNTGPCSDMLDCLVSKLKECSEMIFQEKGQRCIFFLNNLIYVLQKECHSGLLPRNAVSDLNSLIDQSIKSYLEEYWVALVRCLCLDGDSLTLRKPRRSSLDKFTEEFCTIYDSQRTWKVQPWLKARLREQIVELVVPEYEKFLMALQENPGSWLTRMRRARSEKPIHTAERLGQLIRELFER</sequence>
<evidence type="ECO:0000256" key="4">
    <source>
        <dbReference type="SAM" id="MobiDB-lite"/>
    </source>
</evidence>
<dbReference type="Gramene" id="TraesCAD_scaffold_011886_01G000100.1">
    <property type="protein sequence ID" value="TraesCAD_scaffold_011886_01G000100.1"/>
    <property type="gene ID" value="TraesCAD_scaffold_011886_01G000100"/>
</dbReference>
<reference evidence="6" key="1">
    <citation type="submission" date="2018-08" db="EMBL/GenBank/DDBJ databases">
        <authorList>
            <person name="Rossello M."/>
        </authorList>
    </citation>
    <scope>NUCLEOTIDE SEQUENCE [LARGE SCALE GENOMIC DNA]</scope>
    <source>
        <strain evidence="6">cv. Chinese Spring</strain>
    </source>
</reference>
<dbReference type="GO" id="GO:0015031">
    <property type="term" value="P:protein transport"/>
    <property type="evidence" value="ECO:0007669"/>
    <property type="project" value="UniProtKB-KW"/>
</dbReference>
<keyword evidence="7" id="KW-1185">Reference proteome</keyword>
<dbReference type="OMA" id="EEYWVAL"/>
<keyword evidence="3" id="KW-0653">Protein transport</keyword>
<evidence type="ECO:0000313" key="6">
    <source>
        <dbReference type="EnsemblPlants" id="TraesCS2B02G045800.1"/>
    </source>
</evidence>
<evidence type="ECO:0000259" key="5">
    <source>
        <dbReference type="Pfam" id="PF03081"/>
    </source>
</evidence>
<feature type="domain" description="Exocyst complex subunit Exo70 C-terminal" evidence="5">
    <location>
        <begin position="197"/>
        <end position="489"/>
    </location>
</feature>
<dbReference type="Gramene" id="TraesNOR2B03G00842610.1">
    <property type="protein sequence ID" value="TraesNOR2B03G00842610.1"/>
    <property type="gene ID" value="TraesNOR2B03G00842610"/>
</dbReference>
<keyword evidence="2 3" id="KW-0813">Transport</keyword>
<dbReference type="Gramene" id="TraesARI2B03G00838620.1">
    <property type="protein sequence ID" value="TraesARI2B03G00838620.1"/>
    <property type="gene ID" value="TraesARI2B03G00838620"/>
</dbReference>
<dbReference type="OrthoDB" id="642550at2759"/>
<dbReference type="PANTHER" id="PTHR12542:SF160">
    <property type="entry name" value="EXOCYST SUBUNIT EXO70 FAMILY PROTEIN"/>
    <property type="match status" value="1"/>
</dbReference>
<dbReference type="Gene3D" id="1.20.1280.170">
    <property type="entry name" value="Exocyst complex component Exo70"/>
    <property type="match status" value="1"/>
</dbReference>
<evidence type="ECO:0000256" key="2">
    <source>
        <dbReference type="ARBA" id="ARBA00022448"/>
    </source>
</evidence>
<dbReference type="SUPFAM" id="SSF74788">
    <property type="entry name" value="Cullin repeat-like"/>
    <property type="match status" value="1"/>
</dbReference>
<proteinExistence type="inferred from homology"/>
<keyword evidence="3" id="KW-0268">Exocytosis</keyword>
<dbReference type="Gramene" id="TraesMAC2B03G00829710.1">
    <property type="protein sequence ID" value="TraesMAC2B03G00829710.1"/>
    <property type="gene ID" value="TraesMAC2B03G00829710"/>
</dbReference>
<dbReference type="Gramene" id="TraesCLE_scaffold_085083_01G000200.1">
    <property type="protein sequence ID" value="TraesCLE_scaffold_085083_01G000200.1"/>
    <property type="gene ID" value="TraesCLE_scaffold_085083_01G000200"/>
</dbReference>
<evidence type="ECO:0000256" key="1">
    <source>
        <dbReference type="ARBA" id="ARBA00006756"/>
    </source>
</evidence>
<dbReference type="GO" id="GO:0006887">
    <property type="term" value="P:exocytosis"/>
    <property type="evidence" value="ECO:0000318"/>
    <property type="project" value="GO_Central"/>
</dbReference>
<dbReference type="Pfam" id="PF03081">
    <property type="entry name" value="Exo70_C"/>
    <property type="match status" value="1"/>
</dbReference>
<evidence type="ECO:0000313" key="7">
    <source>
        <dbReference type="Proteomes" id="UP000019116"/>
    </source>
</evidence>
<dbReference type="Gramene" id="TraesCS2B02G045800.1">
    <property type="protein sequence ID" value="TraesCS2B02G045800.1"/>
    <property type="gene ID" value="TraesCS2B02G045800"/>
</dbReference>
<name>A0A3B6BXT4_WHEAT</name>
<dbReference type="GeneID" id="123043214"/>
<dbReference type="InterPro" id="IPR004140">
    <property type="entry name" value="Exo70"/>
</dbReference>
<dbReference type="GO" id="GO:0005546">
    <property type="term" value="F:phosphatidylinositol-4,5-bisphosphate binding"/>
    <property type="evidence" value="ECO:0007669"/>
    <property type="project" value="InterPro"/>
</dbReference>
<dbReference type="SMR" id="A0A3B6BXT4"/>
<dbReference type="Gramene" id="TraesJAG2B03G00831680.1">
    <property type="protein sequence ID" value="TraesJAG2B03G00831680.1"/>
    <property type="gene ID" value="TraesJAG2B03G00831680"/>
</dbReference>
<dbReference type="GO" id="GO:0000145">
    <property type="term" value="C:exocyst"/>
    <property type="evidence" value="ECO:0000318"/>
    <property type="project" value="GO_Central"/>
</dbReference>
<accession>A0A3B6BXT4</accession>
<organism evidence="6">
    <name type="scientific">Triticum aestivum</name>
    <name type="common">Wheat</name>
    <dbReference type="NCBI Taxonomy" id="4565"/>
    <lineage>
        <taxon>Eukaryota</taxon>
        <taxon>Viridiplantae</taxon>
        <taxon>Streptophyta</taxon>
        <taxon>Embryophyta</taxon>
        <taxon>Tracheophyta</taxon>
        <taxon>Spermatophyta</taxon>
        <taxon>Magnoliopsida</taxon>
        <taxon>Liliopsida</taxon>
        <taxon>Poales</taxon>
        <taxon>Poaceae</taxon>
        <taxon>BOP clade</taxon>
        <taxon>Pooideae</taxon>
        <taxon>Triticodae</taxon>
        <taxon>Triticeae</taxon>
        <taxon>Triticinae</taxon>
        <taxon>Triticum</taxon>
    </lineage>
</organism>
<reference evidence="6" key="2">
    <citation type="submission" date="2018-10" db="UniProtKB">
        <authorList>
            <consortium name="EnsemblPlants"/>
        </authorList>
    </citation>
    <scope>IDENTIFICATION</scope>
</reference>
<feature type="compositionally biased region" description="Basic and acidic residues" evidence="4">
    <location>
        <begin position="121"/>
        <end position="134"/>
    </location>
</feature>
<dbReference type="RefSeq" id="XP_044321527.1">
    <property type="nucleotide sequence ID" value="XM_044465592.1"/>
</dbReference>
<dbReference type="Gramene" id="TraesJUL2B03G00836680.1">
    <property type="protein sequence ID" value="TraesJUL2B03G00836680.1"/>
    <property type="gene ID" value="TraesJUL2B03G00836680"/>
</dbReference>
<comment type="function">
    <text evidence="3">Component of the exocyst complex.</text>
</comment>
<feature type="region of interest" description="Disordered" evidence="4">
    <location>
        <begin position="46"/>
        <end position="66"/>
    </location>
</feature>
<gene>
    <name evidence="6" type="primary">LOC123043214</name>
</gene>
<comment type="similarity">
    <text evidence="1 3">Belongs to the EXO70 family.</text>
</comment>
<feature type="region of interest" description="Disordered" evidence="4">
    <location>
        <begin position="112"/>
        <end position="138"/>
    </location>
</feature>
<protein>
    <recommendedName>
        <fullName evidence="3">Exocyst subunit Exo70 family protein</fullName>
    </recommendedName>
</protein>
<dbReference type="Gramene" id="TraesWEE_scaffold_063505_01G000200.1">
    <property type="protein sequence ID" value="TraesWEE_scaffold_063505_01G000200.1"/>
    <property type="gene ID" value="TraesWEE_scaffold_063505_01G000200"/>
</dbReference>